<dbReference type="InterPro" id="IPR036388">
    <property type="entry name" value="WH-like_DNA-bd_sf"/>
</dbReference>
<name>A0ABV6C941_9GAMM</name>
<dbReference type="InterPro" id="IPR000524">
    <property type="entry name" value="Tscrpt_reg_HTH_GntR"/>
</dbReference>
<dbReference type="PANTHER" id="PTHR44846:SF1">
    <property type="entry name" value="MANNOSYL-D-GLYCERATE TRANSPORT_METABOLISM SYSTEM REPRESSOR MNGR-RELATED"/>
    <property type="match status" value="1"/>
</dbReference>
<dbReference type="InterPro" id="IPR011663">
    <property type="entry name" value="UTRA"/>
</dbReference>
<keyword evidence="2" id="KW-0238">DNA-binding</keyword>
<dbReference type="Proteomes" id="UP001589758">
    <property type="component" value="Unassembled WGS sequence"/>
</dbReference>
<reference evidence="5 6" key="1">
    <citation type="submission" date="2024-09" db="EMBL/GenBank/DDBJ databases">
        <authorList>
            <person name="Sun Q."/>
            <person name="Mori K."/>
        </authorList>
    </citation>
    <scope>NUCLEOTIDE SEQUENCE [LARGE SCALE GENOMIC DNA]</scope>
    <source>
        <strain evidence="5 6">CCM 8545</strain>
    </source>
</reference>
<dbReference type="CDD" id="cd07377">
    <property type="entry name" value="WHTH_GntR"/>
    <property type="match status" value="1"/>
</dbReference>
<feature type="domain" description="HTH gntR-type" evidence="4">
    <location>
        <begin position="13"/>
        <end position="81"/>
    </location>
</feature>
<evidence type="ECO:0000313" key="5">
    <source>
        <dbReference type="EMBL" id="MFC0179496.1"/>
    </source>
</evidence>
<keyword evidence="6" id="KW-1185">Reference proteome</keyword>
<protein>
    <submittedName>
        <fullName evidence="5">GntR family transcriptional regulator</fullName>
    </submittedName>
</protein>
<keyword evidence="3" id="KW-0804">Transcription</keyword>
<dbReference type="SUPFAM" id="SSF46785">
    <property type="entry name" value="Winged helix' DNA-binding domain"/>
    <property type="match status" value="1"/>
</dbReference>
<dbReference type="SUPFAM" id="SSF64288">
    <property type="entry name" value="Chorismate lyase-like"/>
    <property type="match status" value="1"/>
</dbReference>
<dbReference type="Pfam" id="PF07702">
    <property type="entry name" value="UTRA"/>
    <property type="match status" value="1"/>
</dbReference>
<dbReference type="InterPro" id="IPR028978">
    <property type="entry name" value="Chorismate_lyase_/UTRA_dom_sf"/>
</dbReference>
<sequence>MSFDIQESHTPKGPKYIEIAEDLHMKIRTGVYPPGAILPKESDLEIIYQVSRITIRKAMQLLNDWHLISRKRGSGTFVRKDNAEHNAFELTGFVEEISNQGKLPSSKILAFELIDADSIVAEKLQITKGVQIYKVKRLRLIDNLPEVLEITYMPFSFFPDLSIEVMMNSKYEYIEKIKGLTIDSSRQIVRAVLLEKDLAEILDVDPLLPVIRVDSVGKLNNSVIFEYSIHYFKGEQYEFAFSAKRKNKA</sequence>
<evidence type="ECO:0000256" key="2">
    <source>
        <dbReference type="ARBA" id="ARBA00023125"/>
    </source>
</evidence>
<dbReference type="PANTHER" id="PTHR44846">
    <property type="entry name" value="MANNOSYL-D-GLYCERATE TRANSPORT/METABOLISM SYSTEM REPRESSOR MNGR-RELATED"/>
    <property type="match status" value="1"/>
</dbReference>
<keyword evidence="1" id="KW-0805">Transcription regulation</keyword>
<dbReference type="Gene3D" id="3.40.1410.10">
    <property type="entry name" value="Chorismate lyase-like"/>
    <property type="match status" value="1"/>
</dbReference>
<accession>A0ABV6C941</accession>
<comment type="caution">
    <text evidence="5">The sequence shown here is derived from an EMBL/GenBank/DDBJ whole genome shotgun (WGS) entry which is preliminary data.</text>
</comment>
<organism evidence="5 6">
    <name type="scientific">Thorsellia kenyensis</name>
    <dbReference type="NCBI Taxonomy" id="1549888"/>
    <lineage>
        <taxon>Bacteria</taxon>
        <taxon>Pseudomonadati</taxon>
        <taxon>Pseudomonadota</taxon>
        <taxon>Gammaproteobacteria</taxon>
        <taxon>Enterobacterales</taxon>
        <taxon>Thorselliaceae</taxon>
        <taxon>Thorsellia</taxon>
    </lineage>
</organism>
<dbReference type="Pfam" id="PF00392">
    <property type="entry name" value="GntR"/>
    <property type="match status" value="1"/>
</dbReference>
<dbReference type="SMART" id="SM00345">
    <property type="entry name" value="HTH_GNTR"/>
    <property type="match status" value="1"/>
</dbReference>
<dbReference type="RefSeq" id="WP_385876597.1">
    <property type="nucleotide sequence ID" value="NZ_JBHLXE010000052.1"/>
</dbReference>
<evidence type="ECO:0000259" key="4">
    <source>
        <dbReference type="PROSITE" id="PS50949"/>
    </source>
</evidence>
<dbReference type="SMART" id="SM00866">
    <property type="entry name" value="UTRA"/>
    <property type="match status" value="1"/>
</dbReference>
<dbReference type="InterPro" id="IPR050679">
    <property type="entry name" value="Bact_HTH_transcr_reg"/>
</dbReference>
<dbReference type="EMBL" id="JBHLXE010000052">
    <property type="protein sequence ID" value="MFC0179496.1"/>
    <property type="molecule type" value="Genomic_DNA"/>
</dbReference>
<evidence type="ECO:0000313" key="6">
    <source>
        <dbReference type="Proteomes" id="UP001589758"/>
    </source>
</evidence>
<evidence type="ECO:0000256" key="3">
    <source>
        <dbReference type="ARBA" id="ARBA00023163"/>
    </source>
</evidence>
<gene>
    <name evidence="5" type="ORF">ACFFIT_05220</name>
</gene>
<dbReference type="InterPro" id="IPR036390">
    <property type="entry name" value="WH_DNA-bd_sf"/>
</dbReference>
<dbReference type="PROSITE" id="PS50949">
    <property type="entry name" value="HTH_GNTR"/>
    <property type="match status" value="1"/>
</dbReference>
<proteinExistence type="predicted"/>
<evidence type="ECO:0000256" key="1">
    <source>
        <dbReference type="ARBA" id="ARBA00023015"/>
    </source>
</evidence>
<dbReference type="Gene3D" id="1.10.10.10">
    <property type="entry name" value="Winged helix-like DNA-binding domain superfamily/Winged helix DNA-binding domain"/>
    <property type="match status" value="1"/>
</dbReference>